<dbReference type="EMBL" id="JABSTQ010010691">
    <property type="protein sequence ID" value="KAG0418883.1"/>
    <property type="molecule type" value="Genomic_DNA"/>
</dbReference>
<evidence type="ECO:0000313" key="1">
    <source>
        <dbReference type="EMBL" id="KAG0418883.1"/>
    </source>
</evidence>
<keyword evidence="2" id="KW-1185">Reference proteome</keyword>
<gene>
    <name evidence="1" type="ORF">HPB47_004535</name>
</gene>
<proteinExistence type="predicted"/>
<comment type="caution">
    <text evidence="1">The sequence shown here is derived from an EMBL/GenBank/DDBJ whole genome shotgun (WGS) entry which is preliminary data.</text>
</comment>
<sequence length="220" mass="24573">MRSAQLPITAEAPTVHLTVPPLNSRRSQLRGKAVLRCSLGPQRNPPLDGAEKSRQGRHQSKEGADTAGQERYIGLSSFYCRNADVAIMAFDITNRESYKALMTRYVELLHMVDDFALKVVVGTKTDLLKDYRRQVSSAEAEMFARNLNHTAAKDKAPYFETSSATGNNIETVFEYIVERCYPGSPMLSCCLRQTHEQEHKSVALTPRVLRFAKTTAGCCL</sequence>
<reference evidence="1 2" key="1">
    <citation type="journal article" date="2020" name="Cell">
        <title>Large-Scale Comparative Analyses of Tick Genomes Elucidate Their Genetic Diversity and Vector Capacities.</title>
        <authorList>
            <consortium name="Tick Genome and Microbiome Consortium (TIGMIC)"/>
            <person name="Jia N."/>
            <person name="Wang J."/>
            <person name="Shi W."/>
            <person name="Du L."/>
            <person name="Sun Y."/>
            <person name="Zhan W."/>
            <person name="Jiang J.F."/>
            <person name="Wang Q."/>
            <person name="Zhang B."/>
            <person name="Ji P."/>
            <person name="Bell-Sakyi L."/>
            <person name="Cui X.M."/>
            <person name="Yuan T.T."/>
            <person name="Jiang B.G."/>
            <person name="Yang W.F."/>
            <person name="Lam T.T."/>
            <person name="Chang Q.C."/>
            <person name="Ding S.J."/>
            <person name="Wang X.J."/>
            <person name="Zhu J.G."/>
            <person name="Ruan X.D."/>
            <person name="Zhao L."/>
            <person name="Wei J.T."/>
            <person name="Ye R.Z."/>
            <person name="Que T.C."/>
            <person name="Du C.H."/>
            <person name="Zhou Y.H."/>
            <person name="Cheng J.X."/>
            <person name="Dai P.F."/>
            <person name="Guo W.B."/>
            <person name="Han X.H."/>
            <person name="Huang E.J."/>
            <person name="Li L.F."/>
            <person name="Wei W."/>
            <person name="Gao Y.C."/>
            <person name="Liu J.Z."/>
            <person name="Shao H.Z."/>
            <person name="Wang X."/>
            <person name="Wang C.C."/>
            <person name="Yang T.C."/>
            <person name="Huo Q.B."/>
            <person name="Li W."/>
            <person name="Chen H.Y."/>
            <person name="Chen S.E."/>
            <person name="Zhou L.G."/>
            <person name="Ni X.B."/>
            <person name="Tian J.H."/>
            <person name="Sheng Y."/>
            <person name="Liu T."/>
            <person name="Pan Y.S."/>
            <person name="Xia L.Y."/>
            <person name="Li J."/>
            <person name="Zhao F."/>
            <person name="Cao W.C."/>
        </authorList>
    </citation>
    <scope>NUCLEOTIDE SEQUENCE [LARGE SCALE GENOMIC DNA]</scope>
    <source>
        <strain evidence="1">Iper-2018</strain>
    </source>
</reference>
<name>A0AC60PFM9_IXOPE</name>
<protein>
    <submittedName>
        <fullName evidence="1">Uncharacterized protein</fullName>
    </submittedName>
</protein>
<organism evidence="1 2">
    <name type="scientific">Ixodes persulcatus</name>
    <name type="common">Taiga tick</name>
    <dbReference type="NCBI Taxonomy" id="34615"/>
    <lineage>
        <taxon>Eukaryota</taxon>
        <taxon>Metazoa</taxon>
        <taxon>Ecdysozoa</taxon>
        <taxon>Arthropoda</taxon>
        <taxon>Chelicerata</taxon>
        <taxon>Arachnida</taxon>
        <taxon>Acari</taxon>
        <taxon>Parasitiformes</taxon>
        <taxon>Ixodida</taxon>
        <taxon>Ixodoidea</taxon>
        <taxon>Ixodidae</taxon>
        <taxon>Ixodinae</taxon>
        <taxon>Ixodes</taxon>
    </lineage>
</organism>
<dbReference type="Proteomes" id="UP000805193">
    <property type="component" value="Unassembled WGS sequence"/>
</dbReference>
<accession>A0AC60PFM9</accession>
<evidence type="ECO:0000313" key="2">
    <source>
        <dbReference type="Proteomes" id="UP000805193"/>
    </source>
</evidence>